<protein>
    <submittedName>
        <fullName evidence="2">Uncharacterized protein</fullName>
    </submittedName>
</protein>
<feature type="compositionally biased region" description="Low complexity" evidence="1">
    <location>
        <begin position="8"/>
        <end position="43"/>
    </location>
</feature>
<organism evidence="2 3">
    <name type="scientific">Acaromyces ingoldii</name>
    <dbReference type="NCBI Taxonomy" id="215250"/>
    <lineage>
        <taxon>Eukaryota</taxon>
        <taxon>Fungi</taxon>
        <taxon>Dikarya</taxon>
        <taxon>Basidiomycota</taxon>
        <taxon>Ustilaginomycotina</taxon>
        <taxon>Exobasidiomycetes</taxon>
        <taxon>Exobasidiales</taxon>
        <taxon>Cryptobasidiaceae</taxon>
        <taxon>Acaromyces</taxon>
    </lineage>
</organism>
<proteinExistence type="predicted"/>
<reference evidence="2 3" key="1">
    <citation type="journal article" date="2018" name="Mol. Biol. Evol.">
        <title>Broad Genomic Sampling Reveals a Smut Pathogenic Ancestry of the Fungal Clade Ustilaginomycotina.</title>
        <authorList>
            <person name="Kijpornyongpan T."/>
            <person name="Mondo S.J."/>
            <person name="Barry K."/>
            <person name="Sandor L."/>
            <person name="Lee J."/>
            <person name="Lipzen A."/>
            <person name="Pangilinan J."/>
            <person name="LaButti K."/>
            <person name="Hainaut M."/>
            <person name="Henrissat B."/>
            <person name="Grigoriev I.V."/>
            <person name="Spatafora J.W."/>
            <person name="Aime M.C."/>
        </authorList>
    </citation>
    <scope>NUCLEOTIDE SEQUENCE [LARGE SCALE GENOMIC DNA]</scope>
    <source>
        <strain evidence="2 3">MCA 4198</strain>
    </source>
</reference>
<feature type="region of interest" description="Disordered" evidence="1">
    <location>
        <begin position="1"/>
        <end position="46"/>
    </location>
</feature>
<dbReference type="Proteomes" id="UP000245768">
    <property type="component" value="Unassembled WGS sequence"/>
</dbReference>
<gene>
    <name evidence="2" type="ORF">FA10DRAFT_266595</name>
</gene>
<dbReference type="EMBL" id="KZ819636">
    <property type="protein sequence ID" value="PWN90084.1"/>
    <property type="molecule type" value="Genomic_DNA"/>
</dbReference>
<dbReference type="AlphaFoldDB" id="A0A316YMQ0"/>
<keyword evidence="3" id="KW-1185">Reference proteome</keyword>
<dbReference type="InParanoid" id="A0A316YMQ0"/>
<dbReference type="GeneID" id="37043475"/>
<accession>A0A316YMQ0</accession>
<evidence type="ECO:0000313" key="3">
    <source>
        <dbReference type="Proteomes" id="UP000245768"/>
    </source>
</evidence>
<evidence type="ECO:0000256" key="1">
    <source>
        <dbReference type="SAM" id="MobiDB-lite"/>
    </source>
</evidence>
<sequence>MEKKAYFGSHSSGSSGGRSSSSGSRSSNTYFGSSSSHHNGSKSTQGSSVLGYALLVGLSTTAASLWTSF</sequence>
<evidence type="ECO:0000313" key="2">
    <source>
        <dbReference type="EMBL" id="PWN90084.1"/>
    </source>
</evidence>
<name>A0A316YMQ0_9BASI</name>
<dbReference type="RefSeq" id="XP_025377282.1">
    <property type="nucleotide sequence ID" value="XM_025521559.1"/>
</dbReference>